<keyword evidence="7" id="KW-0547">Nucleotide-binding</keyword>
<evidence type="ECO:0000313" key="10">
    <source>
        <dbReference type="EMBL" id="KAK0754566.1"/>
    </source>
</evidence>
<evidence type="ECO:0000256" key="6">
    <source>
        <dbReference type="ARBA" id="ARBA00048124"/>
    </source>
</evidence>
<dbReference type="InterPro" id="IPR039039">
    <property type="entry name" value="RAI1-like_fam"/>
</dbReference>
<feature type="region of interest" description="Disordered" evidence="8">
    <location>
        <begin position="403"/>
        <end position="433"/>
    </location>
</feature>
<protein>
    <recommendedName>
        <fullName evidence="7">Decapping nuclease</fullName>
        <ecNumber evidence="7">3.6.1.-</ecNumber>
    </recommendedName>
</protein>
<sequence length="433" mass="48994">MATAFPIQPIQRFGGQSEAVKRPKEFAYFSYDEDHQFRLDDSSLKWYYPPALGVDLSSGFEDFKSHSDSVDEHLDSLLKTIANHEKETGKPIDAQVVTWRGMMTKIMTVPFDDRDGFEMNATLYRDCIFIEENHAWKQHQKKEQSNQKWKNPIPQEVMTFWGYKFEALSTLPLPWGQTSRQHIESRPTHPVTNAAQYCSVVRTGFGPTTLCLGGEVDCLWDGTKPPTPGAPIGWVELKTSIDVRSDRDALNFERKLLKYWAQSFLLGVPRIVVGFRSRDGVLVRVEEMETAGIPARVAGRRPRPLWDGDVCINFASAFLEWLRATITDEGVWRIRRQQGAAEIEAFQVEEVGHGEIVSDEFMNHRIKLEMRATQVGSGEVMAGKEAVGHGEIVSDEFMNHRSKMEMRARQQGSGEAEKEVVEPEAQPATATGA</sequence>
<dbReference type="Pfam" id="PF08652">
    <property type="entry name" value="RAI1"/>
    <property type="match status" value="1"/>
</dbReference>
<dbReference type="Proteomes" id="UP001172155">
    <property type="component" value="Unassembled WGS sequence"/>
</dbReference>
<comment type="function">
    <text evidence="5">Decapping enzyme for NAD-capped RNAs: specifically hydrolyzes the nicotinamide adenine dinucleotide (NAD) cap from a subset of RNAs by removing the entire NAD moiety from the 5'-end of an NAD-capped RNA. The NAD-cap is present at the 5'-end of some RNAs and snoRNAs. In contrast to the canonical 5'-end N7 methylguanosine (m7G) cap, the NAD cap promotes mRNA decay. Also acts as a non-canonical decapping enzyme that removes the entire cap structure of m7G capped or incompletely capped RNAs. Has decapping activity toward incomplete 5'-end m7G cap mRNAs such as unmethylated 5'-end-capped RNA (cap0), while it has no activity toward 2'-O-ribose methylated m7G cap (cap1). Also possesses RNA 5'-pyrophosphohydrolase activity by hydrolyzing the 5'-end triphosphate to release pyrophosphates. Stimulates exoribonuclease activity of Rat1, allowing it to degrade RNAs with stable secondary structure more effectively.</text>
</comment>
<evidence type="ECO:0000256" key="5">
    <source>
        <dbReference type="ARBA" id="ARBA00046211"/>
    </source>
</evidence>
<dbReference type="EMBL" id="JAUKUD010000001">
    <property type="protein sequence ID" value="KAK0754566.1"/>
    <property type="molecule type" value="Genomic_DNA"/>
</dbReference>
<dbReference type="GO" id="GO:0110155">
    <property type="term" value="P:NAD-cap decapping"/>
    <property type="evidence" value="ECO:0007669"/>
    <property type="project" value="TreeGrafter"/>
</dbReference>
<dbReference type="GO" id="GO:0000956">
    <property type="term" value="P:nuclear-transcribed mRNA catabolic process"/>
    <property type="evidence" value="ECO:0007669"/>
    <property type="project" value="TreeGrafter"/>
</dbReference>
<evidence type="ECO:0000259" key="9">
    <source>
        <dbReference type="Pfam" id="PF08652"/>
    </source>
</evidence>
<dbReference type="GO" id="GO:0005829">
    <property type="term" value="C:cytosol"/>
    <property type="evidence" value="ECO:0007669"/>
    <property type="project" value="TreeGrafter"/>
</dbReference>
<dbReference type="GO" id="GO:0000166">
    <property type="term" value="F:nucleotide binding"/>
    <property type="evidence" value="ECO:0007669"/>
    <property type="project" value="UniProtKB-KW"/>
</dbReference>
<comment type="subcellular location">
    <subcellularLocation>
        <location evidence="7">Nucleus</location>
    </subcellularLocation>
</comment>
<evidence type="ECO:0000256" key="3">
    <source>
        <dbReference type="ARBA" id="ARBA00044676"/>
    </source>
</evidence>
<dbReference type="GO" id="GO:0004518">
    <property type="term" value="F:nuclease activity"/>
    <property type="evidence" value="ECO:0007669"/>
    <property type="project" value="UniProtKB-KW"/>
</dbReference>
<dbReference type="AlphaFoldDB" id="A0AA40FC24"/>
<evidence type="ECO:0000256" key="1">
    <source>
        <dbReference type="ARBA" id="ARBA00001968"/>
    </source>
</evidence>
<evidence type="ECO:0000256" key="4">
    <source>
        <dbReference type="ARBA" id="ARBA00044692"/>
    </source>
</evidence>
<keyword evidence="7" id="KW-0378">Hydrolase</keyword>
<comment type="caution">
    <text evidence="10">The sequence shown here is derived from an EMBL/GenBank/DDBJ whole genome shotgun (WGS) entry which is preliminary data.</text>
</comment>
<evidence type="ECO:0000256" key="2">
    <source>
        <dbReference type="ARBA" id="ARBA00006562"/>
    </source>
</evidence>
<accession>A0AA40FC24</accession>
<dbReference type="GO" id="GO:0005634">
    <property type="term" value="C:nucleus"/>
    <property type="evidence" value="ECO:0007669"/>
    <property type="project" value="UniProtKB-SubCell"/>
</dbReference>
<evidence type="ECO:0000256" key="7">
    <source>
        <dbReference type="RuleBase" id="RU367113"/>
    </source>
</evidence>
<comment type="catalytic activity">
    <reaction evidence="6">
        <text>a 5'-end NAD(+)-phospho-ribonucleoside in mRNA + H2O = a 5'-end phospho-ribonucleoside in mRNA + NAD(+) + H(+)</text>
        <dbReference type="Rhea" id="RHEA:60880"/>
        <dbReference type="Rhea" id="RHEA-COMP:15692"/>
        <dbReference type="Rhea" id="RHEA-COMP:15698"/>
        <dbReference type="ChEBI" id="CHEBI:15377"/>
        <dbReference type="ChEBI" id="CHEBI:15378"/>
        <dbReference type="ChEBI" id="CHEBI:57540"/>
        <dbReference type="ChEBI" id="CHEBI:138282"/>
        <dbReference type="ChEBI" id="CHEBI:144029"/>
    </reaction>
    <physiologicalReaction direction="left-to-right" evidence="6">
        <dbReference type="Rhea" id="RHEA:60881"/>
    </physiologicalReaction>
</comment>
<evidence type="ECO:0000313" key="11">
    <source>
        <dbReference type="Proteomes" id="UP001172155"/>
    </source>
</evidence>
<dbReference type="GO" id="GO:0034353">
    <property type="term" value="F:mRNA 5'-diphosphatase activity"/>
    <property type="evidence" value="ECO:0007669"/>
    <property type="project" value="TreeGrafter"/>
</dbReference>
<dbReference type="GO" id="GO:0003723">
    <property type="term" value="F:RNA binding"/>
    <property type="evidence" value="ECO:0007669"/>
    <property type="project" value="UniProtKB-KW"/>
</dbReference>
<keyword evidence="11" id="KW-1185">Reference proteome</keyword>
<comment type="similarity">
    <text evidence="2 7">Belongs to the DXO/Dom3Z family.</text>
</comment>
<keyword evidence="7" id="KW-0540">Nuclease</keyword>
<dbReference type="GO" id="GO:0046872">
    <property type="term" value="F:metal ion binding"/>
    <property type="evidence" value="ECO:0007669"/>
    <property type="project" value="UniProtKB-KW"/>
</dbReference>
<evidence type="ECO:0000256" key="8">
    <source>
        <dbReference type="SAM" id="MobiDB-lite"/>
    </source>
</evidence>
<gene>
    <name evidence="10" type="ORF">B0T18DRAFT_314987</name>
</gene>
<keyword evidence="7" id="KW-0539">Nucleus</keyword>
<keyword evidence="7" id="KW-0694">RNA-binding</keyword>
<organism evidence="10 11">
    <name type="scientific">Schizothecium vesticola</name>
    <dbReference type="NCBI Taxonomy" id="314040"/>
    <lineage>
        <taxon>Eukaryota</taxon>
        <taxon>Fungi</taxon>
        <taxon>Dikarya</taxon>
        <taxon>Ascomycota</taxon>
        <taxon>Pezizomycotina</taxon>
        <taxon>Sordariomycetes</taxon>
        <taxon>Sordariomycetidae</taxon>
        <taxon>Sordariales</taxon>
        <taxon>Schizotheciaceae</taxon>
        <taxon>Schizothecium</taxon>
    </lineage>
</organism>
<feature type="domain" description="RAI1-like" evidence="9">
    <location>
        <begin position="21"/>
        <end position="361"/>
    </location>
</feature>
<dbReference type="InterPro" id="IPR013961">
    <property type="entry name" value="RAI1"/>
</dbReference>
<comment type="catalytic activity">
    <reaction evidence="4">
        <text>a 5'-end triphospho-ribonucleoside in mRNA + H2O = a 5'-end phospho-ribonucleoside in mRNA + diphosphate + H(+)</text>
        <dbReference type="Rhea" id="RHEA:78683"/>
        <dbReference type="Rhea" id="RHEA-COMP:15692"/>
        <dbReference type="Rhea" id="RHEA-COMP:17164"/>
        <dbReference type="ChEBI" id="CHEBI:15377"/>
        <dbReference type="ChEBI" id="CHEBI:15378"/>
        <dbReference type="ChEBI" id="CHEBI:33019"/>
        <dbReference type="ChEBI" id="CHEBI:138282"/>
        <dbReference type="ChEBI" id="CHEBI:167618"/>
    </reaction>
    <physiologicalReaction direction="left-to-right" evidence="4">
        <dbReference type="Rhea" id="RHEA:78684"/>
    </physiologicalReaction>
</comment>
<keyword evidence="7" id="KW-0479">Metal-binding</keyword>
<dbReference type="PANTHER" id="PTHR12395">
    <property type="entry name" value="DOM-3 RELATED"/>
    <property type="match status" value="1"/>
</dbReference>
<comment type="cofactor">
    <cofactor evidence="1 7">
        <name>a divalent metal cation</name>
        <dbReference type="ChEBI" id="CHEBI:60240"/>
    </cofactor>
</comment>
<dbReference type="EC" id="3.6.1.-" evidence="7"/>
<comment type="catalytic activity">
    <reaction evidence="3">
        <text>a 5'-end (N(7)-methyl 5'-triphosphoguanosine)-ribonucleoside-ribonucleotide in mRNA + H2O = a (N(7)-methyl 5'-triphosphoguanosine)-nucleoside + a 5'-end phospho-ribonucleoside in mRNA + H(+)</text>
        <dbReference type="Rhea" id="RHEA:66928"/>
        <dbReference type="Rhea" id="RHEA-COMP:15692"/>
        <dbReference type="Rhea" id="RHEA-COMP:17313"/>
        <dbReference type="ChEBI" id="CHEBI:15377"/>
        <dbReference type="ChEBI" id="CHEBI:15378"/>
        <dbReference type="ChEBI" id="CHEBI:138282"/>
        <dbReference type="ChEBI" id="CHEBI:172876"/>
        <dbReference type="ChEBI" id="CHEBI:172877"/>
    </reaction>
    <physiologicalReaction direction="left-to-right" evidence="3">
        <dbReference type="Rhea" id="RHEA:66929"/>
    </physiologicalReaction>
</comment>
<dbReference type="PANTHER" id="PTHR12395:SF9">
    <property type="entry name" value="DECAPPING AND EXORIBONUCLEASE PROTEIN"/>
    <property type="match status" value="1"/>
</dbReference>
<proteinExistence type="inferred from homology"/>
<reference evidence="10" key="1">
    <citation type="submission" date="2023-06" db="EMBL/GenBank/DDBJ databases">
        <title>Genome-scale phylogeny and comparative genomics of the fungal order Sordariales.</title>
        <authorList>
            <consortium name="Lawrence Berkeley National Laboratory"/>
            <person name="Hensen N."/>
            <person name="Bonometti L."/>
            <person name="Westerberg I."/>
            <person name="Brannstrom I.O."/>
            <person name="Guillou S."/>
            <person name="Cros-Aarteil S."/>
            <person name="Calhoun S."/>
            <person name="Haridas S."/>
            <person name="Kuo A."/>
            <person name="Mondo S."/>
            <person name="Pangilinan J."/>
            <person name="Riley R."/>
            <person name="LaButti K."/>
            <person name="Andreopoulos B."/>
            <person name="Lipzen A."/>
            <person name="Chen C."/>
            <person name="Yanf M."/>
            <person name="Daum C."/>
            <person name="Ng V."/>
            <person name="Clum A."/>
            <person name="Steindorff A."/>
            <person name="Ohm R."/>
            <person name="Martin F."/>
            <person name="Silar P."/>
            <person name="Natvig D."/>
            <person name="Lalanne C."/>
            <person name="Gautier V."/>
            <person name="Ament-velasquez S.L."/>
            <person name="Kruys A."/>
            <person name="Hutchinson M.I."/>
            <person name="Powell A.J."/>
            <person name="Barry K."/>
            <person name="Miller A.N."/>
            <person name="Grigoriev I.V."/>
            <person name="Debuchy R."/>
            <person name="Gladieux P."/>
            <person name="Thoren M.H."/>
            <person name="Johannesson H."/>
        </authorList>
    </citation>
    <scope>NUCLEOTIDE SEQUENCE</scope>
    <source>
        <strain evidence="10">SMH3187-1</strain>
    </source>
</reference>
<name>A0AA40FC24_9PEZI</name>